<gene>
    <name evidence="3" type="ORF">BN1051_03181</name>
</gene>
<dbReference type="Gene3D" id="1.10.10.10">
    <property type="entry name" value="Winged helix-like DNA-binding domain superfamily/Winged helix DNA-binding domain"/>
    <property type="match status" value="1"/>
</dbReference>
<dbReference type="Pfam" id="PF01047">
    <property type="entry name" value="MarR"/>
    <property type="match status" value="1"/>
</dbReference>
<organism evidence="3">
    <name type="scientific">Arthrobacter saudimassiliensis</name>
    <dbReference type="NCBI Taxonomy" id="1461584"/>
    <lineage>
        <taxon>Bacteria</taxon>
        <taxon>Bacillati</taxon>
        <taxon>Actinomycetota</taxon>
        <taxon>Actinomycetes</taxon>
        <taxon>Micrococcales</taxon>
        <taxon>Micrococcaceae</taxon>
        <taxon>Arthrobacter</taxon>
    </lineage>
</organism>
<proteinExistence type="predicted"/>
<evidence type="ECO:0000259" key="2">
    <source>
        <dbReference type="PROSITE" id="PS50995"/>
    </source>
</evidence>
<protein>
    <submittedName>
        <fullName evidence="3">DNA-binding transcriptional repressor MarR</fullName>
    </submittedName>
</protein>
<dbReference type="PANTHER" id="PTHR33164">
    <property type="entry name" value="TRANSCRIPTIONAL REGULATOR, MARR FAMILY"/>
    <property type="match status" value="1"/>
</dbReference>
<dbReference type="InterPro" id="IPR036390">
    <property type="entry name" value="WH_DNA-bd_sf"/>
</dbReference>
<dbReference type="GO" id="GO:0006950">
    <property type="term" value="P:response to stress"/>
    <property type="evidence" value="ECO:0007669"/>
    <property type="project" value="TreeGrafter"/>
</dbReference>
<keyword evidence="3" id="KW-0238">DNA-binding</keyword>
<dbReference type="PRINTS" id="PR00598">
    <property type="entry name" value="HTHMARR"/>
</dbReference>
<dbReference type="AlphaFoldDB" id="A0A078MRG5"/>
<dbReference type="PROSITE" id="PS50995">
    <property type="entry name" value="HTH_MARR_2"/>
    <property type="match status" value="1"/>
</dbReference>
<reference evidence="3" key="1">
    <citation type="submission" date="2014-07" db="EMBL/GenBank/DDBJ databases">
        <authorList>
            <person name="Urmite Genomes Urmite Genomes"/>
        </authorList>
    </citation>
    <scope>NUCLEOTIDE SEQUENCE</scope>
    <source>
        <strain evidence="3">11W110_air</strain>
    </source>
</reference>
<dbReference type="PATRIC" id="fig|1461584.3.peg.3155"/>
<name>A0A078MRG5_9MICC</name>
<dbReference type="InterPro" id="IPR039422">
    <property type="entry name" value="MarR/SlyA-like"/>
</dbReference>
<dbReference type="EMBL" id="LN483072">
    <property type="protein sequence ID" value="CEA09808.1"/>
    <property type="molecule type" value="Genomic_DNA"/>
</dbReference>
<feature type="domain" description="HTH marR-type" evidence="2">
    <location>
        <begin position="8"/>
        <end position="140"/>
    </location>
</feature>
<dbReference type="SUPFAM" id="SSF46785">
    <property type="entry name" value="Winged helix' DNA-binding domain"/>
    <property type="match status" value="1"/>
</dbReference>
<dbReference type="CDD" id="cd00090">
    <property type="entry name" value="HTH_ARSR"/>
    <property type="match status" value="1"/>
</dbReference>
<feature type="region of interest" description="Disordered" evidence="1">
    <location>
        <begin position="142"/>
        <end position="168"/>
    </location>
</feature>
<dbReference type="InterPro" id="IPR036388">
    <property type="entry name" value="WH-like_DNA-bd_sf"/>
</dbReference>
<accession>A0A078MRG5</accession>
<dbReference type="GO" id="GO:0003700">
    <property type="term" value="F:DNA-binding transcription factor activity"/>
    <property type="evidence" value="ECO:0007669"/>
    <property type="project" value="InterPro"/>
</dbReference>
<dbReference type="GO" id="GO:0003677">
    <property type="term" value="F:DNA binding"/>
    <property type="evidence" value="ECO:0007669"/>
    <property type="project" value="UniProtKB-KW"/>
</dbReference>
<evidence type="ECO:0000313" key="3">
    <source>
        <dbReference type="EMBL" id="CEA09808.1"/>
    </source>
</evidence>
<sequence length="168" mass="18084">MSVRQETAEDLIHQISVLQRQLRCVTQQSVISTGPGAALQGVMRIISESGELRATDLAHQLGIGPAGLSRHIAELEELGWVQRRPDPQDGRAYLISLSAEGRATLADALHRRALLLQDMLKEWTEDQASDTAGCLARLSATLQASTRSTRPGTTSPNPTSPAPEANAQ</sequence>
<dbReference type="InterPro" id="IPR011991">
    <property type="entry name" value="ArsR-like_HTH"/>
</dbReference>
<feature type="compositionally biased region" description="Low complexity" evidence="1">
    <location>
        <begin position="144"/>
        <end position="168"/>
    </location>
</feature>
<dbReference type="PANTHER" id="PTHR33164:SF57">
    <property type="entry name" value="MARR-FAMILY TRANSCRIPTIONAL REGULATOR"/>
    <property type="match status" value="1"/>
</dbReference>
<evidence type="ECO:0000256" key="1">
    <source>
        <dbReference type="SAM" id="MobiDB-lite"/>
    </source>
</evidence>
<dbReference type="InterPro" id="IPR000835">
    <property type="entry name" value="HTH_MarR-typ"/>
</dbReference>
<dbReference type="SMART" id="SM00347">
    <property type="entry name" value="HTH_MARR"/>
    <property type="match status" value="1"/>
</dbReference>